<name>A0A501PYU8_9FLAO</name>
<dbReference type="OrthoDB" id="5500612at2"/>
<dbReference type="AlphaFoldDB" id="A0A501PYU8"/>
<keyword evidence="5" id="KW-1185">Reference proteome</keyword>
<dbReference type="NCBIfam" id="NF038128">
    <property type="entry name" value="choice_anch_J"/>
    <property type="match status" value="1"/>
</dbReference>
<dbReference type="Gene3D" id="3.60.10.10">
    <property type="entry name" value="Endonuclease/exonuclease/phosphatase"/>
    <property type="match status" value="1"/>
</dbReference>
<dbReference type="EMBL" id="VFJE01000056">
    <property type="protein sequence ID" value="TPD65388.1"/>
    <property type="molecule type" value="Genomic_DNA"/>
</dbReference>
<organism evidence="4 5">
    <name type="scientific">Flavobacterium microcysteis</name>
    <dbReference type="NCBI Taxonomy" id="2596891"/>
    <lineage>
        <taxon>Bacteria</taxon>
        <taxon>Pseudomonadati</taxon>
        <taxon>Bacteroidota</taxon>
        <taxon>Flavobacteriia</taxon>
        <taxon>Flavobacteriales</taxon>
        <taxon>Flavobacteriaceae</taxon>
        <taxon>Flavobacterium</taxon>
    </lineage>
</organism>
<evidence type="ECO:0000256" key="2">
    <source>
        <dbReference type="SAM" id="SignalP"/>
    </source>
</evidence>
<evidence type="ECO:0000313" key="4">
    <source>
        <dbReference type="EMBL" id="TPD65388.1"/>
    </source>
</evidence>
<feature type="signal peptide" evidence="2">
    <location>
        <begin position="1"/>
        <end position="22"/>
    </location>
</feature>
<gene>
    <name evidence="4" type="ORF">FJA49_14410</name>
</gene>
<dbReference type="InterPro" id="IPR026444">
    <property type="entry name" value="Secre_tail"/>
</dbReference>
<dbReference type="Proteomes" id="UP000319175">
    <property type="component" value="Unassembled WGS sequence"/>
</dbReference>
<accession>A0A501PYU8</accession>
<keyword evidence="1 2" id="KW-0732">Signal</keyword>
<dbReference type="SUPFAM" id="SSF56219">
    <property type="entry name" value="DNase I-like"/>
    <property type="match status" value="1"/>
</dbReference>
<protein>
    <submittedName>
        <fullName evidence="4">T9SS type A sorting domain-containing protein</fullName>
    </submittedName>
</protein>
<comment type="caution">
    <text evidence="4">The sequence shown here is derived from an EMBL/GenBank/DDBJ whole genome shotgun (WGS) entry which is preliminary data.</text>
</comment>
<dbReference type="NCBIfam" id="TIGR04183">
    <property type="entry name" value="Por_Secre_tail"/>
    <property type="match status" value="1"/>
</dbReference>
<evidence type="ECO:0000256" key="1">
    <source>
        <dbReference type="ARBA" id="ARBA00022729"/>
    </source>
</evidence>
<proteinExistence type="predicted"/>
<evidence type="ECO:0000259" key="3">
    <source>
        <dbReference type="Pfam" id="PF18962"/>
    </source>
</evidence>
<evidence type="ECO:0000313" key="5">
    <source>
        <dbReference type="Proteomes" id="UP000319175"/>
    </source>
</evidence>
<dbReference type="RefSeq" id="WP_140001629.1">
    <property type="nucleotide sequence ID" value="NZ_VFJE01000056.1"/>
</dbReference>
<feature type="domain" description="Secretion system C-terminal sorting" evidence="3">
    <location>
        <begin position="493"/>
        <end position="556"/>
    </location>
</feature>
<dbReference type="InterPro" id="IPR036691">
    <property type="entry name" value="Endo/exonu/phosph_ase_sf"/>
</dbReference>
<sequence>MQKYFRLFLLLVLSNFGASLYAQTTILDQTLLTQTSFNTFTAYSVTGAQNWTFSSQYGAMCNGFAGGQSFENEDWFISPVMNLDQTDNVKLTFSHTRGNASVLNVGVTQGWYKVFATSNFTGNPATTTWVELSGLNQNVPTAWQYISSGELVIPEAAKSQNSRIAFRYMSSSTQSATWEIKNVKVTGEPQPTNPNAGIFKITNWNTEWLGCTTFGPTDETQQINNVVAAMRSMNSDIYCIQEVTHTTAFPSITTLVSLLGSDQWEGKIVPSSTDDCDQRQGIIYKKARVQFVSGSQLSSGNSAQGNSYSFNWSGGRFPALYNVNLVSGTTLVPVSLVNIHAKAEDGNAMSYTRRLGASQALKTILDGATYNSKNVIVIGDFNDFLVGTSSNTCGCTVSPYKNFIDDTANYSSITKDIIDANTNWGIRPIIENIIVSNELSGYYIPNSAAQEVSVPQNISNYFNTTSNHYPMSAKFQFPVLDTPEFAQKNALVIYPNPATDQLFAQLDEATDITIVDMTGKIIQQESLQSGNNSINISSLASGLYFIRSASGTTVKFVKK</sequence>
<feature type="chain" id="PRO_5021416695" evidence="2">
    <location>
        <begin position="23"/>
        <end position="559"/>
    </location>
</feature>
<dbReference type="Pfam" id="PF18962">
    <property type="entry name" value="Por_Secre_tail"/>
    <property type="match status" value="1"/>
</dbReference>
<reference evidence="4 5" key="1">
    <citation type="submission" date="2019-06" db="EMBL/GenBank/DDBJ databases">
        <title>Flavobacterium sp. MaA-Y11 from geoumgang.</title>
        <authorList>
            <person name="Jeong S."/>
        </authorList>
    </citation>
    <scope>NUCLEOTIDE SEQUENCE [LARGE SCALE GENOMIC DNA]</scope>
    <source>
        <strain evidence="4 5">MaA-Y11</strain>
    </source>
</reference>